<dbReference type="AlphaFoldDB" id="A0A804R4E3"/>
<reference evidence="1" key="2">
    <citation type="submission" date="2019-07" db="EMBL/GenBank/DDBJ databases">
        <authorList>
            <person name="Seetharam A."/>
            <person name="Woodhouse M."/>
            <person name="Cannon E."/>
        </authorList>
    </citation>
    <scope>NUCLEOTIDE SEQUENCE [LARGE SCALE GENOMIC DNA]</scope>
    <source>
        <strain evidence="1">cv. B73</strain>
    </source>
</reference>
<evidence type="ECO:0000313" key="1">
    <source>
        <dbReference type="EnsemblPlants" id="Zm00001eb393090_P001"/>
    </source>
</evidence>
<sequence length="114" mass="12543">MCASATYSRQNNFQNFTCPPASLNQSGTKLNVFAWTSSPELFYVDVSGALVPVKTEEPVPVATVSSPPRALPPPRLCRQFWKSGDYVVTHRNPDAVGPGGRNRLRITPSFCTRM</sequence>
<dbReference type="EnsemblPlants" id="Zm00001eb393090_T001">
    <property type="protein sequence ID" value="Zm00001eb393090_P001"/>
    <property type="gene ID" value="Zm00001eb393090"/>
</dbReference>
<protein>
    <submittedName>
        <fullName evidence="1">Uncharacterized protein</fullName>
    </submittedName>
</protein>
<organism evidence="1 2">
    <name type="scientific">Zea mays</name>
    <name type="common">Maize</name>
    <dbReference type="NCBI Taxonomy" id="4577"/>
    <lineage>
        <taxon>Eukaryota</taxon>
        <taxon>Viridiplantae</taxon>
        <taxon>Streptophyta</taxon>
        <taxon>Embryophyta</taxon>
        <taxon>Tracheophyta</taxon>
        <taxon>Spermatophyta</taxon>
        <taxon>Magnoliopsida</taxon>
        <taxon>Liliopsida</taxon>
        <taxon>Poales</taxon>
        <taxon>Poaceae</taxon>
        <taxon>PACMAD clade</taxon>
        <taxon>Panicoideae</taxon>
        <taxon>Andropogonodae</taxon>
        <taxon>Andropogoneae</taxon>
        <taxon>Tripsacinae</taxon>
        <taxon>Zea</taxon>
    </lineage>
</organism>
<dbReference type="Gramene" id="Zm00001eb393090_T001">
    <property type="protein sequence ID" value="Zm00001eb393090_P001"/>
    <property type="gene ID" value="Zm00001eb393090"/>
</dbReference>
<reference evidence="2" key="1">
    <citation type="journal article" date="2009" name="Science">
        <title>The B73 maize genome: complexity, diversity, and dynamics.</title>
        <authorList>
            <person name="Schnable P.S."/>
            <person name="Ware D."/>
            <person name="Fulton R.S."/>
            <person name="Stein J.C."/>
            <person name="Wei F."/>
            <person name="Pasternak S."/>
            <person name="Liang C."/>
            <person name="Zhang J."/>
            <person name="Fulton L."/>
            <person name="Graves T.A."/>
            <person name="Minx P."/>
            <person name="Reily A.D."/>
            <person name="Courtney L."/>
            <person name="Kruchowski S.S."/>
            <person name="Tomlinson C."/>
            <person name="Strong C."/>
            <person name="Delehaunty K."/>
            <person name="Fronick C."/>
            <person name="Courtney B."/>
            <person name="Rock S.M."/>
            <person name="Belter E."/>
            <person name="Du F."/>
            <person name="Kim K."/>
            <person name="Abbott R.M."/>
            <person name="Cotton M."/>
            <person name="Levy A."/>
            <person name="Marchetto P."/>
            <person name="Ochoa K."/>
            <person name="Jackson S.M."/>
            <person name="Gillam B."/>
            <person name="Chen W."/>
            <person name="Yan L."/>
            <person name="Higginbotham J."/>
            <person name="Cardenas M."/>
            <person name="Waligorski J."/>
            <person name="Applebaum E."/>
            <person name="Phelps L."/>
            <person name="Falcone J."/>
            <person name="Kanchi K."/>
            <person name="Thane T."/>
            <person name="Scimone A."/>
            <person name="Thane N."/>
            <person name="Henke J."/>
            <person name="Wang T."/>
            <person name="Ruppert J."/>
            <person name="Shah N."/>
            <person name="Rotter K."/>
            <person name="Hodges J."/>
            <person name="Ingenthron E."/>
            <person name="Cordes M."/>
            <person name="Kohlberg S."/>
            <person name="Sgro J."/>
            <person name="Delgado B."/>
            <person name="Mead K."/>
            <person name="Chinwalla A."/>
            <person name="Leonard S."/>
            <person name="Crouse K."/>
            <person name="Collura K."/>
            <person name="Kudrna D."/>
            <person name="Currie J."/>
            <person name="He R."/>
            <person name="Angelova A."/>
            <person name="Rajasekar S."/>
            <person name="Mueller T."/>
            <person name="Lomeli R."/>
            <person name="Scara G."/>
            <person name="Ko A."/>
            <person name="Delaney K."/>
            <person name="Wissotski M."/>
            <person name="Lopez G."/>
            <person name="Campos D."/>
            <person name="Braidotti M."/>
            <person name="Ashley E."/>
            <person name="Golser W."/>
            <person name="Kim H."/>
            <person name="Lee S."/>
            <person name="Lin J."/>
            <person name="Dujmic Z."/>
            <person name="Kim W."/>
            <person name="Talag J."/>
            <person name="Zuccolo A."/>
            <person name="Fan C."/>
            <person name="Sebastian A."/>
            <person name="Kramer M."/>
            <person name="Spiegel L."/>
            <person name="Nascimento L."/>
            <person name="Zutavern T."/>
            <person name="Miller B."/>
            <person name="Ambroise C."/>
            <person name="Muller S."/>
            <person name="Spooner W."/>
            <person name="Narechania A."/>
            <person name="Ren L."/>
            <person name="Wei S."/>
            <person name="Kumari S."/>
            <person name="Faga B."/>
            <person name="Levy M.J."/>
            <person name="McMahan L."/>
            <person name="Van Buren P."/>
            <person name="Vaughn M.W."/>
            <person name="Ying K."/>
            <person name="Yeh C.-T."/>
            <person name="Emrich S.J."/>
            <person name="Jia Y."/>
            <person name="Kalyanaraman A."/>
            <person name="Hsia A.-P."/>
            <person name="Barbazuk W.B."/>
            <person name="Baucom R.S."/>
            <person name="Brutnell T.P."/>
            <person name="Carpita N.C."/>
            <person name="Chaparro C."/>
            <person name="Chia J.-M."/>
            <person name="Deragon J.-M."/>
            <person name="Estill J.C."/>
            <person name="Fu Y."/>
            <person name="Jeddeloh J.A."/>
            <person name="Han Y."/>
            <person name="Lee H."/>
            <person name="Li P."/>
            <person name="Lisch D.R."/>
            <person name="Liu S."/>
            <person name="Liu Z."/>
            <person name="Nagel D.H."/>
            <person name="McCann M.C."/>
            <person name="SanMiguel P."/>
            <person name="Myers A.M."/>
            <person name="Nettleton D."/>
            <person name="Nguyen J."/>
            <person name="Penning B.W."/>
            <person name="Ponnala L."/>
            <person name="Schneider K.L."/>
            <person name="Schwartz D.C."/>
            <person name="Sharma A."/>
            <person name="Soderlund C."/>
            <person name="Springer N.M."/>
            <person name="Sun Q."/>
            <person name="Wang H."/>
            <person name="Waterman M."/>
            <person name="Westerman R."/>
            <person name="Wolfgruber T.K."/>
            <person name="Yang L."/>
            <person name="Yu Y."/>
            <person name="Zhang L."/>
            <person name="Zhou S."/>
            <person name="Zhu Q."/>
            <person name="Bennetzen J.L."/>
            <person name="Dawe R.K."/>
            <person name="Jiang J."/>
            <person name="Jiang N."/>
            <person name="Presting G.G."/>
            <person name="Wessler S.R."/>
            <person name="Aluru S."/>
            <person name="Martienssen R.A."/>
            <person name="Clifton S.W."/>
            <person name="McCombie W.R."/>
            <person name="Wing R.A."/>
            <person name="Wilson R.K."/>
        </authorList>
    </citation>
    <scope>NUCLEOTIDE SEQUENCE [LARGE SCALE GENOMIC DNA]</scope>
    <source>
        <strain evidence="2">cv. B73</strain>
    </source>
</reference>
<accession>A0A804R4E3</accession>
<reference evidence="1" key="3">
    <citation type="submission" date="2021-05" db="UniProtKB">
        <authorList>
            <consortium name="EnsemblPlants"/>
        </authorList>
    </citation>
    <scope>IDENTIFICATION</scope>
    <source>
        <strain evidence="1">cv. B73</strain>
    </source>
</reference>
<proteinExistence type="predicted"/>
<keyword evidence="2" id="KW-1185">Reference proteome</keyword>
<dbReference type="InParanoid" id="A0A804R4E3"/>
<name>A0A804R4E3_MAIZE</name>
<dbReference type="Proteomes" id="UP000007305">
    <property type="component" value="Chromosome 9"/>
</dbReference>
<evidence type="ECO:0000313" key="2">
    <source>
        <dbReference type="Proteomes" id="UP000007305"/>
    </source>
</evidence>